<dbReference type="PANTHER" id="PTHR37844:SF2">
    <property type="entry name" value="SER_THR PROTEIN PHOSPHATASE SUPERFAMILY (AFU_ORTHOLOGUE AFUA_1G14840)"/>
    <property type="match status" value="1"/>
</dbReference>
<evidence type="ECO:0000259" key="1">
    <source>
        <dbReference type="Pfam" id="PF00149"/>
    </source>
</evidence>
<dbReference type="InterPro" id="IPR029052">
    <property type="entry name" value="Metallo-depent_PP-like"/>
</dbReference>
<dbReference type="AlphaFoldDB" id="A0A2T7FWR3"/>
<protein>
    <submittedName>
        <fullName evidence="2">Metallophosphoesterase</fullName>
    </submittedName>
</protein>
<accession>A0A2T7FWR3</accession>
<evidence type="ECO:0000313" key="3">
    <source>
        <dbReference type="Proteomes" id="UP000244817"/>
    </source>
</evidence>
<organism evidence="2 3">
    <name type="scientific">Thalassorhabdomicrobium marinisediminis</name>
    <dbReference type="NCBI Taxonomy" id="2170577"/>
    <lineage>
        <taxon>Bacteria</taxon>
        <taxon>Pseudomonadati</taxon>
        <taxon>Pseudomonadota</taxon>
        <taxon>Alphaproteobacteria</taxon>
        <taxon>Rhodobacterales</taxon>
        <taxon>Paracoccaceae</taxon>
        <taxon>Thalassorhabdomicrobium</taxon>
    </lineage>
</organism>
<sequence>MTGRVAILSDLHCDSYARAGRDPVGAHGLDSIIDGSLDAVIIAGDLTNGPPRRWGRALALLTRYVAPGKIYLLPGNHDYYNGALTDDPLLEAQARSAGAHFIQKSQLYHGDTRFLCCTLWTDFDLLGDAGEAMRVAQRVMNDYEKIWKSSFAPCSEEVELGWGSVARLIDPTDILALHQDHRAWLTESLNDPHRFDEGGRTVIVTHHGPHEAVAGPLDSLTPAFHSDMSDMIERFNPNAWFFGHSHRRLRATVGGTDIRNVSVGYPDEVGRQEAGDLFDACLWES</sequence>
<keyword evidence="3" id="KW-1185">Reference proteome</keyword>
<feature type="domain" description="Calcineurin-like phosphoesterase" evidence="1">
    <location>
        <begin position="4"/>
        <end position="247"/>
    </location>
</feature>
<comment type="caution">
    <text evidence="2">The sequence shown here is derived from an EMBL/GenBank/DDBJ whole genome shotgun (WGS) entry which is preliminary data.</text>
</comment>
<dbReference type="Pfam" id="PF00149">
    <property type="entry name" value="Metallophos"/>
    <property type="match status" value="1"/>
</dbReference>
<dbReference type="PANTHER" id="PTHR37844">
    <property type="entry name" value="SER/THR PROTEIN PHOSPHATASE SUPERFAMILY (AFU_ORTHOLOGUE AFUA_1G14840)"/>
    <property type="match status" value="1"/>
</dbReference>
<dbReference type="InterPro" id="IPR004843">
    <property type="entry name" value="Calcineurin-like_PHP"/>
</dbReference>
<gene>
    <name evidence="2" type="ORF">DC363_08745</name>
</gene>
<dbReference type="OrthoDB" id="356681at2"/>
<dbReference type="EMBL" id="QCYG01000005">
    <property type="protein sequence ID" value="PVA06611.1"/>
    <property type="molecule type" value="Genomic_DNA"/>
</dbReference>
<evidence type="ECO:0000313" key="2">
    <source>
        <dbReference type="EMBL" id="PVA06611.1"/>
    </source>
</evidence>
<reference evidence="2 3" key="1">
    <citation type="submission" date="2018-04" db="EMBL/GenBank/DDBJ databases">
        <title>Pelagivirga bohaiensis gen. nov., sp. nov., a bacterium isolated from the Bohai Sea.</title>
        <authorList>
            <person name="Ji X."/>
        </authorList>
    </citation>
    <scope>NUCLEOTIDE SEQUENCE [LARGE SCALE GENOMIC DNA]</scope>
    <source>
        <strain evidence="2 3">BH-SD16</strain>
    </source>
</reference>
<dbReference type="SUPFAM" id="SSF56300">
    <property type="entry name" value="Metallo-dependent phosphatases"/>
    <property type="match status" value="1"/>
</dbReference>
<dbReference type="Gene3D" id="3.60.21.10">
    <property type="match status" value="1"/>
</dbReference>
<proteinExistence type="predicted"/>
<dbReference type="Proteomes" id="UP000244817">
    <property type="component" value="Unassembled WGS sequence"/>
</dbReference>
<dbReference type="GO" id="GO:0016787">
    <property type="term" value="F:hydrolase activity"/>
    <property type="evidence" value="ECO:0007669"/>
    <property type="project" value="InterPro"/>
</dbReference>
<name>A0A2T7FWR3_9RHOB</name>